<dbReference type="GeneID" id="66104851"/>
<feature type="non-terminal residue" evidence="1">
    <location>
        <position position="64"/>
    </location>
</feature>
<sequence length="64" mass="7385">DCPCGELFQTREHILRECPLYEEQWGILWNVSRTVYLPDTLGSKEEITALSEFMENTGAFTQMG</sequence>
<dbReference type="Proteomes" id="UP000812287">
    <property type="component" value="Unassembled WGS sequence"/>
</dbReference>
<evidence type="ECO:0000313" key="1">
    <source>
        <dbReference type="EMBL" id="KAG7452012.1"/>
    </source>
</evidence>
<name>A0A9P7W3K9_9AGAR</name>
<proteinExistence type="predicted"/>
<evidence type="ECO:0000313" key="2">
    <source>
        <dbReference type="Proteomes" id="UP000812287"/>
    </source>
</evidence>
<reference evidence="1" key="1">
    <citation type="submission" date="2020-11" db="EMBL/GenBank/DDBJ databases">
        <title>Adaptations for nitrogen fixation in a non-lichenized fungal sporocarp promotes dispersal by wood-feeding termites.</title>
        <authorList>
            <consortium name="DOE Joint Genome Institute"/>
            <person name="Koch R.A."/>
            <person name="Yoon G."/>
            <person name="Arayal U."/>
            <person name="Lail K."/>
            <person name="Amirebrahimi M."/>
            <person name="Labutti K."/>
            <person name="Lipzen A."/>
            <person name="Riley R."/>
            <person name="Barry K."/>
            <person name="Henrissat B."/>
            <person name="Grigoriev I.V."/>
            <person name="Herr J.R."/>
            <person name="Aime M.C."/>
        </authorList>
    </citation>
    <scope>NUCLEOTIDE SEQUENCE</scope>
    <source>
        <strain evidence="1">MCA 3950</strain>
    </source>
</reference>
<protein>
    <recommendedName>
        <fullName evidence="3">Reverse transcriptase</fullName>
    </recommendedName>
</protein>
<gene>
    <name evidence="1" type="ORF">BT62DRAFT_877326</name>
</gene>
<comment type="caution">
    <text evidence="1">The sequence shown here is derived from an EMBL/GenBank/DDBJ whole genome shotgun (WGS) entry which is preliminary data.</text>
</comment>
<dbReference type="EMBL" id="MU250524">
    <property type="protein sequence ID" value="KAG7452012.1"/>
    <property type="molecule type" value="Genomic_DNA"/>
</dbReference>
<keyword evidence="2" id="KW-1185">Reference proteome</keyword>
<accession>A0A9P7W3K9</accession>
<feature type="non-terminal residue" evidence="1">
    <location>
        <position position="1"/>
    </location>
</feature>
<dbReference type="OrthoDB" id="3230070at2759"/>
<evidence type="ECO:0008006" key="3">
    <source>
        <dbReference type="Google" id="ProtNLM"/>
    </source>
</evidence>
<dbReference type="AlphaFoldDB" id="A0A9P7W3K9"/>
<dbReference type="RefSeq" id="XP_043045512.1">
    <property type="nucleotide sequence ID" value="XM_043182554.1"/>
</dbReference>
<organism evidence="1 2">
    <name type="scientific">Guyanagaster necrorhizus</name>
    <dbReference type="NCBI Taxonomy" id="856835"/>
    <lineage>
        <taxon>Eukaryota</taxon>
        <taxon>Fungi</taxon>
        <taxon>Dikarya</taxon>
        <taxon>Basidiomycota</taxon>
        <taxon>Agaricomycotina</taxon>
        <taxon>Agaricomycetes</taxon>
        <taxon>Agaricomycetidae</taxon>
        <taxon>Agaricales</taxon>
        <taxon>Marasmiineae</taxon>
        <taxon>Physalacriaceae</taxon>
        <taxon>Guyanagaster</taxon>
    </lineage>
</organism>